<evidence type="ECO:0000313" key="2">
    <source>
        <dbReference type="Proteomes" id="UP000053237"/>
    </source>
</evidence>
<comment type="caution">
    <text evidence="1">The sequence shown here is derived from an EMBL/GenBank/DDBJ whole genome shotgun (WGS) entry which is preliminary data.</text>
</comment>
<accession>A0A024FVV8</accession>
<gene>
    <name evidence="1" type="ORF">BN9_117460</name>
</gene>
<evidence type="ECO:0000313" key="1">
    <source>
        <dbReference type="EMBL" id="CCI10799.1"/>
    </source>
</evidence>
<dbReference type="AlphaFoldDB" id="A0A024FVV8"/>
<protein>
    <submittedName>
        <fullName evidence="1">Uncharacterized protein</fullName>
    </submittedName>
</protein>
<keyword evidence="2" id="KW-1185">Reference proteome</keyword>
<dbReference type="EMBL" id="CAIX01000413">
    <property type="protein sequence ID" value="CCI10799.1"/>
    <property type="molecule type" value="Genomic_DNA"/>
</dbReference>
<dbReference type="Proteomes" id="UP000053237">
    <property type="component" value="Unassembled WGS sequence"/>
</dbReference>
<reference evidence="1 2" key="1">
    <citation type="submission" date="2012-05" db="EMBL/GenBank/DDBJ databases">
        <title>Recombination and specialization in a pathogen metapopulation.</title>
        <authorList>
            <person name="Gardiner A."/>
            <person name="Kemen E."/>
            <person name="Schultz-Larsen T."/>
            <person name="MacLean D."/>
            <person name="Van Oosterhout C."/>
            <person name="Jones J.D.G."/>
        </authorList>
    </citation>
    <scope>NUCLEOTIDE SEQUENCE [LARGE SCALE GENOMIC DNA]</scope>
    <source>
        <strain evidence="1 2">Ac Nc2</strain>
    </source>
</reference>
<name>A0A024FVV8_9STRA</name>
<dbReference type="InParanoid" id="A0A024FVV8"/>
<dbReference type="PROSITE" id="PS51257">
    <property type="entry name" value="PROKAR_LIPOPROTEIN"/>
    <property type="match status" value="1"/>
</dbReference>
<organism evidence="1 2">
    <name type="scientific">Albugo candida</name>
    <dbReference type="NCBI Taxonomy" id="65357"/>
    <lineage>
        <taxon>Eukaryota</taxon>
        <taxon>Sar</taxon>
        <taxon>Stramenopiles</taxon>
        <taxon>Oomycota</taxon>
        <taxon>Peronosporomycetes</taxon>
        <taxon>Albuginales</taxon>
        <taxon>Albuginaceae</taxon>
        <taxon>Albugo</taxon>
    </lineage>
</organism>
<sequence>MRSESSNNLPNQVKMYNSNPASFFPAASSSCHRDVFGSQFCQDFSVKRHSKTCALKTPKTDSYVLKCHAFNTLENIRVSLYINKALVDFTVLRLLLHALCL</sequence>
<proteinExistence type="predicted"/>